<dbReference type="InterPro" id="IPR031359">
    <property type="entry name" value="NACHT_N"/>
</dbReference>
<dbReference type="Pfam" id="PF17100">
    <property type="entry name" value="NACHT_N"/>
    <property type="match status" value="1"/>
</dbReference>
<gene>
    <name evidence="3" type="ORF">BKA59DRAFT_423926</name>
</gene>
<sequence>MKTASHPSAPHNATSKVKRLVGKICRHSHPSSPPLESTSSSPSSSAQTSRESSACPRPHIGRHSQRQSRRGSASEEDDRVHDLELWNAAYDLLKRDNTSSGLVLAYENIISHALPDSLRPGYNGSANGLSSESERRTELMMMIAKSGLNREIKETSQTDSGDGAARDNLIQIRSMIASLLDDKPSAGIAWAGFCSLTPLLLDPLLRHDDISQGFVHITDNIPHYLTLHRALRPTSWTSQPEFQRLQPYVRQTLLDLYRRILEYEMNIVCAAASAWNMAARNVVDWHGWKAMADAVREKDDELMGYVEKNGTDEARALMEVQRKLAPEGGGRGKLTDDTSPQDAQQRE</sequence>
<name>A0A8K0RQ00_9HYPO</name>
<organism evidence="3 4">
    <name type="scientific">Fusarium tricinctum</name>
    <dbReference type="NCBI Taxonomy" id="61284"/>
    <lineage>
        <taxon>Eukaryota</taxon>
        <taxon>Fungi</taxon>
        <taxon>Dikarya</taxon>
        <taxon>Ascomycota</taxon>
        <taxon>Pezizomycotina</taxon>
        <taxon>Sordariomycetes</taxon>
        <taxon>Hypocreomycetidae</taxon>
        <taxon>Hypocreales</taxon>
        <taxon>Nectriaceae</taxon>
        <taxon>Fusarium</taxon>
        <taxon>Fusarium tricinctum species complex</taxon>
    </lineage>
</organism>
<evidence type="ECO:0000259" key="2">
    <source>
        <dbReference type="Pfam" id="PF17100"/>
    </source>
</evidence>
<evidence type="ECO:0000313" key="3">
    <source>
        <dbReference type="EMBL" id="KAH7238705.1"/>
    </source>
</evidence>
<evidence type="ECO:0000256" key="1">
    <source>
        <dbReference type="SAM" id="MobiDB-lite"/>
    </source>
</evidence>
<dbReference type="AlphaFoldDB" id="A0A8K0RQ00"/>
<feature type="compositionally biased region" description="Basic residues" evidence="1">
    <location>
        <begin position="59"/>
        <end position="69"/>
    </location>
</feature>
<dbReference type="OrthoDB" id="4919232at2759"/>
<accession>A0A8K0RQ00</accession>
<feature type="compositionally biased region" description="Basic residues" evidence="1">
    <location>
        <begin position="16"/>
        <end position="29"/>
    </location>
</feature>
<evidence type="ECO:0000313" key="4">
    <source>
        <dbReference type="Proteomes" id="UP000813427"/>
    </source>
</evidence>
<feature type="domain" description="NWD NACHT-NTPase N-terminal" evidence="2">
    <location>
        <begin position="84"/>
        <end position="302"/>
    </location>
</feature>
<dbReference type="Proteomes" id="UP000813427">
    <property type="component" value="Unassembled WGS sequence"/>
</dbReference>
<reference evidence="3" key="1">
    <citation type="journal article" date="2021" name="Nat. Commun.">
        <title>Genetic determinants of endophytism in the Arabidopsis root mycobiome.</title>
        <authorList>
            <person name="Mesny F."/>
            <person name="Miyauchi S."/>
            <person name="Thiergart T."/>
            <person name="Pickel B."/>
            <person name="Atanasova L."/>
            <person name="Karlsson M."/>
            <person name="Huettel B."/>
            <person name="Barry K.W."/>
            <person name="Haridas S."/>
            <person name="Chen C."/>
            <person name="Bauer D."/>
            <person name="Andreopoulos W."/>
            <person name="Pangilinan J."/>
            <person name="LaButti K."/>
            <person name="Riley R."/>
            <person name="Lipzen A."/>
            <person name="Clum A."/>
            <person name="Drula E."/>
            <person name="Henrissat B."/>
            <person name="Kohler A."/>
            <person name="Grigoriev I.V."/>
            <person name="Martin F.M."/>
            <person name="Hacquard S."/>
        </authorList>
    </citation>
    <scope>NUCLEOTIDE SEQUENCE</scope>
    <source>
        <strain evidence="3">MPI-SDFR-AT-0068</strain>
    </source>
</reference>
<protein>
    <recommendedName>
        <fullName evidence="2">NWD NACHT-NTPase N-terminal domain-containing protein</fullName>
    </recommendedName>
</protein>
<comment type="caution">
    <text evidence="3">The sequence shown here is derived from an EMBL/GenBank/DDBJ whole genome shotgun (WGS) entry which is preliminary data.</text>
</comment>
<keyword evidence="4" id="KW-1185">Reference proteome</keyword>
<feature type="region of interest" description="Disordered" evidence="1">
    <location>
        <begin position="1"/>
        <end position="78"/>
    </location>
</feature>
<feature type="compositionally biased region" description="Low complexity" evidence="1">
    <location>
        <begin position="34"/>
        <end position="54"/>
    </location>
</feature>
<feature type="region of interest" description="Disordered" evidence="1">
    <location>
        <begin position="324"/>
        <end position="347"/>
    </location>
</feature>
<proteinExistence type="predicted"/>
<dbReference type="EMBL" id="JAGPXF010000006">
    <property type="protein sequence ID" value="KAH7238705.1"/>
    <property type="molecule type" value="Genomic_DNA"/>
</dbReference>
<feature type="compositionally biased region" description="Polar residues" evidence="1">
    <location>
        <begin position="337"/>
        <end position="347"/>
    </location>
</feature>